<reference evidence="1 2" key="1">
    <citation type="submission" date="2018-09" db="EMBL/GenBank/DDBJ databases">
        <title>Zymobacter palmae IAM14233 (=T109) whole genome analysis.</title>
        <authorList>
            <person name="Yanase H."/>
        </authorList>
    </citation>
    <scope>NUCLEOTIDE SEQUENCE [LARGE SCALE GENOMIC DNA]</scope>
    <source>
        <strain evidence="1 2">IAM14233</strain>
    </source>
</reference>
<organism evidence="1 2">
    <name type="scientific">Zymobacter palmae</name>
    <dbReference type="NCBI Taxonomy" id="33074"/>
    <lineage>
        <taxon>Bacteria</taxon>
        <taxon>Pseudomonadati</taxon>
        <taxon>Pseudomonadota</taxon>
        <taxon>Gammaproteobacteria</taxon>
        <taxon>Oceanospirillales</taxon>
        <taxon>Halomonadaceae</taxon>
        <taxon>Zymobacter group</taxon>
        <taxon>Zymobacter</taxon>
    </lineage>
</organism>
<proteinExistence type="predicted"/>
<dbReference type="Proteomes" id="UP000267342">
    <property type="component" value="Chromosome"/>
</dbReference>
<accession>A0A348HI50</accession>
<dbReference type="KEGG" id="zpl:ZBT109_2572"/>
<sequence>MRQLQRQHARLSCNIALNQTRLDHLQARNGVTNDDPVLTQQQRDELQAQQAPLISQMGRLAGIRLGR</sequence>
<evidence type="ECO:0000313" key="2">
    <source>
        <dbReference type="Proteomes" id="UP000267342"/>
    </source>
</evidence>
<dbReference type="EMBL" id="AP018933">
    <property type="protein sequence ID" value="BBG31302.1"/>
    <property type="molecule type" value="Genomic_DNA"/>
</dbReference>
<dbReference type="RefSeq" id="WP_027705008.1">
    <property type="nucleotide sequence ID" value="NZ_AP018933.1"/>
</dbReference>
<dbReference type="AlphaFoldDB" id="A0A348HI50"/>
<name>A0A348HI50_9GAMM</name>
<evidence type="ECO:0000313" key="1">
    <source>
        <dbReference type="EMBL" id="BBG31302.1"/>
    </source>
</evidence>
<keyword evidence="2" id="KW-1185">Reference proteome</keyword>
<protein>
    <submittedName>
        <fullName evidence="1">Uncharacterized protein</fullName>
    </submittedName>
</protein>
<gene>
    <name evidence="1" type="ORF">ZBT109_2572</name>
</gene>